<dbReference type="Gene3D" id="1.20.120.350">
    <property type="entry name" value="Voltage-gated potassium channels. Chain C"/>
    <property type="match status" value="1"/>
</dbReference>
<gene>
    <name evidence="9" type="ORF">SEMRO_378_G130180.1</name>
</gene>
<dbReference type="InterPro" id="IPR043203">
    <property type="entry name" value="VGCC_Ca_Na"/>
</dbReference>
<evidence type="ECO:0000256" key="1">
    <source>
        <dbReference type="ARBA" id="ARBA00004141"/>
    </source>
</evidence>
<dbReference type="Proteomes" id="UP001153069">
    <property type="component" value="Unassembled WGS sequence"/>
</dbReference>
<feature type="region of interest" description="Disordered" evidence="6">
    <location>
        <begin position="521"/>
        <end position="637"/>
    </location>
</feature>
<feature type="coiled-coil region" evidence="5">
    <location>
        <begin position="396"/>
        <end position="423"/>
    </location>
</feature>
<keyword evidence="9" id="KW-0407">Ion channel</keyword>
<keyword evidence="2 7" id="KW-0812">Transmembrane</keyword>
<evidence type="ECO:0000256" key="3">
    <source>
        <dbReference type="ARBA" id="ARBA00022989"/>
    </source>
</evidence>
<comment type="caution">
    <text evidence="9">The sequence shown here is derived from an EMBL/GenBank/DDBJ whole genome shotgun (WGS) entry which is preliminary data.</text>
</comment>
<dbReference type="Gene3D" id="1.10.287.70">
    <property type="match status" value="1"/>
</dbReference>
<evidence type="ECO:0000256" key="2">
    <source>
        <dbReference type="ARBA" id="ARBA00022692"/>
    </source>
</evidence>
<dbReference type="PANTHER" id="PTHR10037:SF62">
    <property type="entry name" value="SODIUM CHANNEL PROTEIN 60E"/>
    <property type="match status" value="1"/>
</dbReference>
<organism evidence="9 10">
    <name type="scientific">Seminavis robusta</name>
    <dbReference type="NCBI Taxonomy" id="568900"/>
    <lineage>
        <taxon>Eukaryota</taxon>
        <taxon>Sar</taxon>
        <taxon>Stramenopiles</taxon>
        <taxon>Ochrophyta</taxon>
        <taxon>Bacillariophyta</taxon>
        <taxon>Bacillariophyceae</taxon>
        <taxon>Bacillariophycidae</taxon>
        <taxon>Naviculales</taxon>
        <taxon>Naviculaceae</taxon>
        <taxon>Seminavis</taxon>
    </lineage>
</organism>
<keyword evidence="5" id="KW-0175">Coiled coil</keyword>
<feature type="compositionally biased region" description="Basic and acidic residues" evidence="6">
    <location>
        <begin position="472"/>
        <end position="484"/>
    </location>
</feature>
<dbReference type="PANTHER" id="PTHR10037">
    <property type="entry name" value="VOLTAGE-GATED CATION CHANNEL CALCIUM AND SODIUM"/>
    <property type="match status" value="1"/>
</dbReference>
<evidence type="ECO:0000256" key="6">
    <source>
        <dbReference type="SAM" id="MobiDB-lite"/>
    </source>
</evidence>
<dbReference type="AlphaFoldDB" id="A0A9N8DXX2"/>
<dbReference type="SUPFAM" id="SSF81324">
    <property type="entry name" value="Voltage-gated potassium channels"/>
    <property type="match status" value="1"/>
</dbReference>
<dbReference type="InterPro" id="IPR027359">
    <property type="entry name" value="Volt_channel_dom_sf"/>
</dbReference>
<evidence type="ECO:0000313" key="9">
    <source>
        <dbReference type="EMBL" id="CAB9509174.1"/>
    </source>
</evidence>
<evidence type="ECO:0000313" key="10">
    <source>
        <dbReference type="Proteomes" id="UP001153069"/>
    </source>
</evidence>
<feature type="compositionally biased region" description="Polar residues" evidence="6">
    <location>
        <begin position="533"/>
        <end position="548"/>
    </location>
</feature>
<feature type="transmembrane region" description="Helical" evidence="7">
    <location>
        <begin position="168"/>
        <end position="192"/>
    </location>
</feature>
<feature type="domain" description="Ion transport" evidence="8">
    <location>
        <begin position="104"/>
        <end position="334"/>
    </location>
</feature>
<dbReference type="GO" id="GO:0005248">
    <property type="term" value="F:voltage-gated sodium channel activity"/>
    <property type="evidence" value="ECO:0007669"/>
    <property type="project" value="TreeGrafter"/>
</dbReference>
<protein>
    <submittedName>
        <fullName evidence="9">Sodium channel voltage-gated type</fullName>
    </submittedName>
</protein>
<feature type="transmembrane region" description="Helical" evidence="7">
    <location>
        <begin position="105"/>
        <end position="128"/>
    </location>
</feature>
<accession>A0A9N8DXX2</accession>
<evidence type="ECO:0000256" key="7">
    <source>
        <dbReference type="SAM" id="Phobius"/>
    </source>
</evidence>
<keyword evidence="4 7" id="KW-0472">Membrane</keyword>
<keyword evidence="9" id="KW-0813">Transport</keyword>
<feature type="compositionally biased region" description="Acidic residues" evidence="6">
    <location>
        <begin position="628"/>
        <end position="637"/>
    </location>
</feature>
<keyword evidence="9" id="KW-0406">Ion transport</keyword>
<keyword evidence="3 7" id="KW-1133">Transmembrane helix</keyword>
<keyword evidence="10" id="KW-1185">Reference proteome</keyword>
<dbReference type="InterPro" id="IPR005821">
    <property type="entry name" value="Ion_trans_dom"/>
</dbReference>
<name>A0A9N8DXX2_9STRA</name>
<feature type="transmembrane region" description="Helical" evidence="7">
    <location>
        <begin position="140"/>
        <end position="162"/>
    </location>
</feature>
<feature type="transmembrane region" description="Helical" evidence="7">
    <location>
        <begin position="299"/>
        <end position="323"/>
    </location>
</feature>
<evidence type="ECO:0000256" key="5">
    <source>
        <dbReference type="SAM" id="Coils"/>
    </source>
</evidence>
<evidence type="ECO:0000256" key="4">
    <source>
        <dbReference type="ARBA" id="ARBA00023136"/>
    </source>
</evidence>
<evidence type="ECO:0000259" key="8">
    <source>
        <dbReference type="Pfam" id="PF00520"/>
    </source>
</evidence>
<comment type="subcellular location">
    <subcellularLocation>
        <location evidence="1">Membrane</location>
        <topology evidence="1">Multi-pass membrane protein</topology>
    </subcellularLocation>
</comment>
<sequence length="637" mass="73493">MARLRRPGGGLQRAESTIAHSEVASRIAREARFMDGLRLKAPYEPDEEVCGDCGKVECECEPESDDESEEEELPKNWLEQMIHNIRLKTDVVRYYSGRIVNDQGFQIFIVILILLNSLFIGLATFDFVEDNENAYRAFRIVDLAFLIIFTIELLMQFLYHGYGLFFDGWLMFDLFIVITSWTLESVSVLRALKLRSFRIFRAFRLTTKIRALRRLVEAIFDVLPRISAIICMFCLIIYIFGVMCTELFGEIDFTDRFQEPLAGTYSYFGRLDDALFTLFAMVTLDWARVTRAVMQVYPWASYLFSTYVTFSSFILYNLIIAVVCDAVKMVQDQQDILMVENYVKDKIESRHRIINLRQKLDKMSKQQMDLLLYVQLLLDQVDDVGEASKQHYEEALLQLSQTNTNARDALKQAIQQLNRFERLAGLDDLSWQSQSETDGPTTTSTTTQNQLQHLQMEERQVPKSQNNSQTDDEPKQSNPREVKPTRARPSRAKSTDYFAWAKPTRARPSRAKSTNIVEAAKPTRARPSRFRSTDNVVSTTKPTPQFPQLPQRVPRSRRVSFMDTKARSSVRKSQKEAISEFSDNPNTLYEDDTEQIGSSHYRTPFNEGDGLDNDESFHSCRVMPPEAETADDQDLHS</sequence>
<reference evidence="9" key="1">
    <citation type="submission" date="2020-06" db="EMBL/GenBank/DDBJ databases">
        <authorList>
            <consortium name="Plant Systems Biology data submission"/>
        </authorList>
    </citation>
    <scope>NUCLEOTIDE SEQUENCE</scope>
    <source>
        <strain evidence="9">D6</strain>
    </source>
</reference>
<dbReference type="Pfam" id="PF00520">
    <property type="entry name" value="Ion_trans"/>
    <property type="match status" value="1"/>
</dbReference>
<feature type="compositionally biased region" description="Polar residues" evidence="6">
    <location>
        <begin position="430"/>
        <end position="440"/>
    </location>
</feature>
<feature type="region of interest" description="Disordered" evidence="6">
    <location>
        <begin position="430"/>
        <end position="495"/>
    </location>
</feature>
<dbReference type="OrthoDB" id="431720at2759"/>
<dbReference type="GO" id="GO:0001518">
    <property type="term" value="C:voltage-gated sodium channel complex"/>
    <property type="evidence" value="ECO:0007669"/>
    <property type="project" value="TreeGrafter"/>
</dbReference>
<proteinExistence type="predicted"/>
<dbReference type="EMBL" id="CAICTM010000377">
    <property type="protein sequence ID" value="CAB9509174.1"/>
    <property type="molecule type" value="Genomic_DNA"/>
</dbReference>
<feature type="transmembrane region" description="Helical" evidence="7">
    <location>
        <begin position="222"/>
        <end position="248"/>
    </location>
</feature>